<evidence type="ECO:0000256" key="1">
    <source>
        <dbReference type="SAM" id="Phobius"/>
    </source>
</evidence>
<evidence type="ECO:0000313" key="3">
    <source>
        <dbReference type="Proteomes" id="UP000663722"/>
    </source>
</evidence>
<evidence type="ECO:0000313" key="2">
    <source>
        <dbReference type="EMBL" id="QTA89145.1"/>
    </source>
</evidence>
<sequence length="76" mass="8802">MKLSEKEFCEISRYRTFIGNIFLKKHLTSDSLVKNQIFSGSRSQASDWEHICVQCSAFVSFVNFATSGFFVILRNR</sequence>
<keyword evidence="1" id="KW-1133">Transmembrane helix</keyword>
<dbReference type="Proteomes" id="UP000663722">
    <property type="component" value="Chromosome"/>
</dbReference>
<name>A0A975GPT2_9BACT</name>
<protein>
    <submittedName>
        <fullName evidence="2">Uncharacterized protein</fullName>
    </submittedName>
</protein>
<dbReference type="KEGG" id="dmm:dnm_051940"/>
<gene>
    <name evidence="2" type="ORF">dnm_051940</name>
</gene>
<keyword evidence="1" id="KW-0812">Transmembrane</keyword>
<organism evidence="2 3">
    <name type="scientific">Desulfonema magnum</name>
    <dbReference type="NCBI Taxonomy" id="45655"/>
    <lineage>
        <taxon>Bacteria</taxon>
        <taxon>Pseudomonadati</taxon>
        <taxon>Thermodesulfobacteriota</taxon>
        <taxon>Desulfobacteria</taxon>
        <taxon>Desulfobacterales</taxon>
        <taxon>Desulfococcaceae</taxon>
        <taxon>Desulfonema</taxon>
    </lineage>
</organism>
<dbReference type="AlphaFoldDB" id="A0A975GPT2"/>
<accession>A0A975GPT2</accession>
<proteinExistence type="predicted"/>
<reference evidence="2" key="1">
    <citation type="journal article" date="2021" name="Microb. Physiol.">
        <title>Proteogenomic Insights into the Physiology of Marine, Sulfate-Reducing, Filamentous Desulfonema limicola and Desulfonema magnum.</title>
        <authorList>
            <person name="Schnaars V."/>
            <person name="Wohlbrand L."/>
            <person name="Scheve S."/>
            <person name="Hinrichs C."/>
            <person name="Reinhardt R."/>
            <person name="Rabus R."/>
        </authorList>
    </citation>
    <scope>NUCLEOTIDE SEQUENCE</scope>
    <source>
        <strain evidence="2">4be13</strain>
    </source>
</reference>
<dbReference type="EMBL" id="CP061800">
    <property type="protein sequence ID" value="QTA89145.1"/>
    <property type="molecule type" value="Genomic_DNA"/>
</dbReference>
<feature type="transmembrane region" description="Helical" evidence="1">
    <location>
        <begin position="51"/>
        <end position="73"/>
    </location>
</feature>
<keyword evidence="3" id="KW-1185">Reference proteome</keyword>
<keyword evidence="1" id="KW-0472">Membrane</keyword>